<evidence type="ECO:0000313" key="2">
    <source>
        <dbReference type="EMBL" id="NIJ23925.1"/>
    </source>
</evidence>
<feature type="transmembrane region" description="Helical" evidence="1">
    <location>
        <begin position="20"/>
        <end position="38"/>
    </location>
</feature>
<accession>A0ABX0U046</accession>
<gene>
    <name evidence="2" type="ORF">FHT01_001467</name>
</gene>
<keyword evidence="3" id="KW-1185">Reference proteome</keyword>
<evidence type="ECO:0000256" key="1">
    <source>
        <dbReference type="SAM" id="Phobius"/>
    </source>
</evidence>
<proteinExistence type="predicted"/>
<keyword evidence="1" id="KW-0812">Transmembrane</keyword>
<reference evidence="2 3" key="1">
    <citation type="submission" date="2020-03" db="EMBL/GenBank/DDBJ databases">
        <title>Genomic Encyclopedia of Type Strains, Phase IV (KMG-IV): sequencing the most valuable type-strain genomes for metagenomic binning, comparative biology and taxonomic classification.</title>
        <authorList>
            <person name="Goeker M."/>
        </authorList>
    </citation>
    <scope>NUCLEOTIDE SEQUENCE [LARGE SCALE GENOMIC DNA]</scope>
    <source>
        <strain evidence="2 3">DSM 22753</strain>
    </source>
</reference>
<sequence>MTFDHCPAATRTPQMIRVGMASFGLTMLGLLTLGARFFV</sequence>
<keyword evidence="1" id="KW-0472">Membrane</keyword>
<evidence type="ECO:0000313" key="3">
    <source>
        <dbReference type="Proteomes" id="UP000788153"/>
    </source>
</evidence>
<dbReference type="EMBL" id="JAASQP010000001">
    <property type="protein sequence ID" value="NIJ23925.1"/>
    <property type="molecule type" value="Genomic_DNA"/>
</dbReference>
<keyword evidence="1" id="KW-1133">Transmembrane helix</keyword>
<dbReference type="Proteomes" id="UP000788153">
    <property type="component" value="Unassembled WGS sequence"/>
</dbReference>
<protein>
    <submittedName>
        <fullName evidence="2">Uncharacterized protein</fullName>
    </submittedName>
</protein>
<name>A0ABX0U046_9SPHN</name>
<organism evidence="2 3">
    <name type="scientific">Sphingomonas japonica</name>
    <dbReference type="NCBI Taxonomy" id="511662"/>
    <lineage>
        <taxon>Bacteria</taxon>
        <taxon>Pseudomonadati</taxon>
        <taxon>Pseudomonadota</taxon>
        <taxon>Alphaproteobacteria</taxon>
        <taxon>Sphingomonadales</taxon>
        <taxon>Sphingomonadaceae</taxon>
        <taxon>Sphingomonas</taxon>
    </lineage>
</organism>
<comment type="caution">
    <text evidence="2">The sequence shown here is derived from an EMBL/GenBank/DDBJ whole genome shotgun (WGS) entry which is preliminary data.</text>
</comment>